<feature type="domain" description="RNase H type-1" evidence="2">
    <location>
        <begin position="89"/>
        <end position="223"/>
    </location>
</feature>
<name>A0ABM8C6E6_9BURK</name>
<dbReference type="InterPro" id="IPR036397">
    <property type="entry name" value="RNaseH_sf"/>
</dbReference>
<dbReference type="InterPro" id="IPR012337">
    <property type="entry name" value="RNaseH-like_sf"/>
</dbReference>
<dbReference type="RefSeq" id="WP_281914252.1">
    <property type="nucleotide sequence ID" value="NZ_AP026966.1"/>
</dbReference>
<proteinExistence type="predicted"/>
<evidence type="ECO:0000256" key="1">
    <source>
        <dbReference type="SAM" id="MobiDB-lite"/>
    </source>
</evidence>
<keyword evidence="4" id="KW-1185">Reference proteome</keyword>
<feature type="compositionally biased region" description="Basic and acidic residues" evidence="1">
    <location>
        <begin position="227"/>
        <end position="236"/>
    </location>
</feature>
<dbReference type="InterPro" id="IPR002156">
    <property type="entry name" value="RNaseH_domain"/>
</dbReference>
<dbReference type="SUPFAM" id="SSF53098">
    <property type="entry name" value="Ribonuclease H-like"/>
    <property type="match status" value="1"/>
</dbReference>
<dbReference type="Pfam" id="PF13456">
    <property type="entry name" value="RVT_3"/>
    <property type="match status" value="1"/>
</dbReference>
<protein>
    <recommendedName>
        <fullName evidence="2">RNase H type-1 domain-containing protein</fullName>
    </recommendedName>
</protein>
<evidence type="ECO:0000313" key="3">
    <source>
        <dbReference type="EMBL" id="BDT58811.1"/>
    </source>
</evidence>
<sequence>MSCPPPDHAALLAAAFKEELAASRKLAARTGVPEAEALRATLTLRAGVAGLDRLLAARAAERLRSEHGATARRALAAAALARRGGANPPTPAWRARFDGSARPNPGRCGIGAVLEGPGGLRIELSRDAGHGNSSEAEYLALLAVLEAAIAHGVPELAIEGDSQVVIDDVHAPDSASAPALRAYRARARALLARLPGSTLRWIPRHKNLEADALSQRAVPPPPTMETHAPDQERTED</sequence>
<dbReference type="Gene3D" id="3.30.420.10">
    <property type="entry name" value="Ribonuclease H-like superfamily/Ribonuclease H"/>
    <property type="match status" value="1"/>
</dbReference>
<dbReference type="Proteomes" id="UP001163336">
    <property type="component" value="Chromosome"/>
</dbReference>
<dbReference type="EMBL" id="AP026966">
    <property type="protein sequence ID" value="BDT58811.1"/>
    <property type="molecule type" value="Genomic_DNA"/>
</dbReference>
<organism evidence="3 4">
    <name type="scientific">Massilia varians</name>
    <dbReference type="NCBI Taxonomy" id="457921"/>
    <lineage>
        <taxon>Bacteria</taxon>
        <taxon>Pseudomonadati</taxon>
        <taxon>Pseudomonadota</taxon>
        <taxon>Betaproteobacteria</taxon>
        <taxon>Burkholderiales</taxon>
        <taxon>Oxalobacteraceae</taxon>
        <taxon>Telluria group</taxon>
        <taxon>Massilia</taxon>
    </lineage>
</organism>
<feature type="region of interest" description="Disordered" evidence="1">
    <location>
        <begin position="212"/>
        <end position="236"/>
    </location>
</feature>
<evidence type="ECO:0000259" key="2">
    <source>
        <dbReference type="PROSITE" id="PS50879"/>
    </source>
</evidence>
<accession>A0ABM8C6E6</accession>
<gene>
    <name evidence="3" type="ORF">MasN3_23050</name>
</gene>
<dbReference type="PANTHER" id="PTHR46387:SF2">
    <property type="entry name" value="RIBONUCLEASE HI"/>
    <property type="match status" value="1"/>
</dbReference>
<dbReference type="PROSITE" id="PS50879">
    <property type="entry name" value="RNASE_H_1"/>
    <property type="match status" value="1"/>
</dbReference>
<dbReference type="PANTHER" id="PTHR46387">
    <property type="entry name" value="POLYNUCLEOTIDYL TRANSFERASE, RIBONUCLEASE H-LIKE SUPERFAMILY PROTEIN"/>
    <property type="match status" value="1"/>
</dbReference>
<reference evidence="3" key="1">
    <citation type="submission" date="2022-11" db="EMBL/GenBank/DDBJ databases">
        <title>Isolation and characterization of PLA-degrading bacterium Massilia sp. from Antarctic soil.</title>
        <authorList>
            <person name="Sato K."/>
            <person name="Gomez-Fuentes C."/>
            <person name="Ahmad S.A."/>
            <person name="Zulkharnain A."/>
        </authorList>
    </citation>
    <scope>NUCLEOTIDE SEQUENCE</scope>
    <source>
        <strain evidence="3">N-3</strain>
    </source>
</reference>
<evidence type="ECO:0000313" key="4">
    <source>
        <dbReference type="Proteomes" id="UP001163336"/>
    </source>
</evidence>